<dbReference type="InterPro" id="IPR002035">
    <property type="entry name" value="VWF_A"/>
</dbReference>
<feature type="domain" description="C-type lectin" evidence="2">
    <location>
        <begin position="271"/>
        <end position="386"/>
    </location>
</feature>
<organism evidence="5">
    <name type="scientific">Caenorhabditis remanei</name>
    <name type="common">Caenorhabditis vulgaris</name>
    <dbReference type="NCBI Taxonomy" id="31234"/>
    <lineage>
        <taxon>Eukaryota</taxon>
        <taxon>Metazoa</taxon>
        <taxon>Ecdysozoa</taxon>
        <taxon>Nematoda</taxon>
        <taxon>Chromadorea</taxon>
        <taxon>Rhabditida</taxon>
        <taxon>Rhabditina</taxon>
        <taxon>Rhabditomorpha</taxon>
        <taxon>Rhabditoidea</taxon>
        <taxon>Rhabditidae</taxon>
        <taxon>Peloderinae</taxon>
        <taxon>Caenorhabditis</taxon>
    </lineage>
</organism>
<keyword evidence="1" id="KW-0732">Signal</keyword>
<dbReference type="EMBL" id="DS268498">
    <property type="protein sequence ID" value="EFP12191.1"/>
    <property type="molecule type" value="Genomic_DNA"/>
</dbReference>
<sequence>MKLLSLLLLTLLGVYACSAQYSPQSYVDRQCGTDLNNLWLDVIAVVDNSHGMTNGGVQSVAANIASVFSSGTRIGSNSTEPRTTRVGLVTYNSGAKLDADLNKFQDLDGLYNGVFKDLSDVVDTTDSYLATGLNAAEELLQSQSLNTTRDHYKKVIIVYASEYKGSGELDPVPVANRLKGSGVVIVTVAYDQGGDEGLLRDLANIASPGFAYSNAPNNAGNLVGQIQDSLLQSMFLCIIFIFSSYLFTANCFCPNDWTQYRASYSDQKSFRYGVCFLPVNLPAVWNAAKMACRMKSNHAHLAAEFDQSKHDFIFNLAQDSNFKPNPFTYHIGLNFVNGAWVWDQPAGQSPVNLKSWTNWQSSYPKSPASLSGVSNIQTGLTTQWNNVALFVGAQDYVCETYSCDTDNYCDANIVYNN</sequence>
<dbReference type="HOGENOM" id="CLU_060615_0_0_1"/>
<dbReference type="Pfam" id="PF00059">
    <property type="entry name" value="Lectin_C"/>
    <property type="match status" value="1"/>
</dbReference>
<reference evidence="4" key="1">
    <citation type="submission" date="2007-07" db="EMBL/GenBank/DDBJ databases">
        <title>PCAP assembly of the Caenorhabditis remanei genome.</title>
        <authorList>
            <consortium name="The Caenorhabditis remanei Sequencing Consortium"/>
            <person name="Wilson R.K."/>
        </authorList>
    </citation>
    <scope>NUCLEOTIDE SEQUENCE [LARGE SCALE GENOMIC DNA]</scope>
    <source>
        <strain evidence="4">PB4641</strain>
    </source>
</reference>
<proteinExistence type="predicted"/>
<dbReference type="eggNOG" id="ENOG502SH29">
    <property type="taxonomic scope" value="Eukaryota"/>
</dbReference>
<dbReference type="PANTHER" id="PTHR31024:SF6">
    <property type="entry name" value="VWFA DOMAIN-CONTAINING PROTEIN"/>
    <property type="match status" value="1"/>
</dbReference>
<name>E3MYT9_CAERE</name>
<dbReference type="SUPFAM" id="SSF53300">
    <property type="entry name" value="vWA-like"/>
    <property type="match status" value="1"/>
</dbReference>
<dbReference type="PANTHER" id="PTHR31024">
    <property type="entry name" value="C-TYPE LECTIN"/>
    <property type="match status" value="1"/>
</dbReference>
<dbReference type="OMA" id="SSKMACH"/>
<protein>
    <submittedName>
        <fullName evidence="4">Uncharacterized protein</fullName>
    </submittedName>
</protein>
<gene>
    <name evidence="4" type="ORF">CRE_04225</name>
</gene>
<dbReference type="Gene3D" id="3.40.50.410">
    <property type="entry name" value="von Willebrand factor, type A domain"/>
    <property type="match status" value="1"/>
</dbReference>
<evidence type="ECO:0000256" key="1">
    <source>
        <dbReference type="SAM" id="SignalP"/>
    </source>
</evidence>
<dbReference type="Pfam" id="PF00092">
    <property type="entry name" value="VWA"/>
    <property type="match status" value="1"/>
</dbReference>
<dbReference type="AlphaFoldDB" id="E3MYT9"/>
<dbReference type="CDD" id="cd00037">
    <property type="entry name" value="CLECT"/>
    <property type="match status" value="1"/>
</dbReference>
<keyword evidence="5" id="KW-1185">Reference proteome</keyword>
<dbReference type="Proteomes" id="UP000008281">
    <property type="component" value="Unassembled WGS sequence"/>
</dbReference>
<dbReference type="SUPFAM" id="SSF56436">
    <property type="entry name" value="C-type lectin-like"/>
    <property type="match status" value="1"/>
</dbReference>
<feature type="domain" description="VWFA" evidence="3">
    <location>
        <begin position="41"/>
        <end position="234"/>
    </location>
</feature>
<dbReference type="PROSITE" id="PS51257">
    <property type="entry name" value="PROKAR_LIPOPROTEIN"/>
    <property type="match status" value="1"/>
</dbReference>
<dbReference type="STRING" id="31234.E3MYT9"/>
<dbReference type="OrthoDB" id="5787264at2759"/>
<evidence type="ECO:0000259" key="2">
    <source>
        <dbReference type="PROSITE" id="PS50041"/>
    </source>
</evidence>
<evidence type="ECO:0000259" key="3">
    <source>
        <dbReference type="PROSITE" id="PS50234"/>
    </source>
</evidence>
<dbReference type="InterPro" id="IPR016187">
    <property type="entry name" value="CTDL_fold"/>
</dbReference>
<evidence type="ECO:0000313" key="5">
    <source>
        <dbReference type="Proteomes" id="UP000008281"/>
    </source>
</evidence>
<dbReference type="SMART" id="SM00034">
    <property type="entry name" value="CLECT"/>
    <property type="match status" value="1"/>
</dbReference>
<dbReference type="PROSITE" id="PS50041">
    <property type="entry name" value="C_TYPE_LECTIN_2"/>
    <property type="match status" value="1"/>
</dbReference>
<dbReference type="InterPro" id="IPR036465">
    <property type="entry name" value="vWFA_dom_sf"/>
</dbReference>
<dbReference type="GO" id="GO:0045087">
    <property type="term" value="P:innate immune response"/>
    <property type="evidence" value="ECO:0007669"/>
    <property type="project" value="TreeGrafter"/>
</dbReference>
<dbReference type="InterPro" id="IPR016186">
    <property type="entry name" value="C-type_lectin-like/link_sf"/>
</dbReference>
<evidence type="ECO:0000313" key="4">
    <source>
        <dbReference type="EMBL" id="EFP12191.1"/>
    </source>
</evidence>
<dbReference type="InterPro" id="IPR001304">
    <property type="entry name" value="C-type_lectin-like"/>
</dbReference>
<accession>E3MYT9</accession>
<dbReference type="InParanoid" id="E3MYT9"/>
<feature type="chain" id="PRO_5003177734" evidence="1">
    <location>
        <begin position="20"/>
        <end position="417"/>
    </location>
</feature>
<dbReference type="PROSITE" id="PS50234">
    <property type="entry name" value="VWFA"/>
    <property type="match status" value="1"/>
</dbReference>
<dbReference type="Gene3D" id="3.10.100.10">
    <property type="entry name" value="Mannose-Binding Protein A, subunit A"/>
    <property type="match status" value="1"/>
</dbReference>
<dbReference type="SMART" id="SM00327">
    <property type="entry name" value="VWA"/>
    <property type="match status" value="1"/>
</dbReference>
<feature type="signal peptide" evidence="1">
    <location>
        <begin position="1"/>
        <end position="19"/>
    </location>
</feature>